<keyword evidence="1" id="KW-0614">Plasmid</keyword>
<protein>
    <recommendedName>
        <fullName evidence="2">DUF1795 domain-containing protein</fullName>
    </recommendedName>
</protein>
<organism evidence="1">
    <name type="scientific">Dickeya oryzae</name>
    <dbReference type="NCBI Taxonomy" id="1240404"/>
    <lineage>
        <taxon>Bacteria</taxon>
        <taxon>Pseudomonadati</taxon>
        <taxon>Pseudomonadota</taxon>
        <taxon>Gammaproteobacteria</taxon>
        <taxon>Enterobacterales</taxon>
        <taxon>Pectobacteriaceae</taxon>
        <taxon>Dickeya</taxon>
    </lineage>
</organism>
<sequence>MPIILEDVKISGHPGPVEIFKVTPNSWKVLKCFSSTTPKANLHEDIKKLQPPDKAKAKNLFTVLGQKCEPGKPLNEMYDKKRLHCALEFSYKNTKGEHVIDHVWRIRQDELRLYFIYLHEKTIVLLHLWYKREDDLSDSQDKHLGKLAEAILLQVEEENDKRKS</sequence>
<dbReference type="EMBL" id="CP162671">
    <property type="protein sequence ID" value="XDL26803.1"/>
    <property type="molecule type" value="Genomic_DNA"/>
</dbReference>
<dbReference type="GeneID" id="302584206"/>
<evidence type="ECO:0000313" key="1">
    <source>
        <dbReference type="EMBL" id="XDL26803.1"/>
    </source>
</evidence>
<accession>A0AB39IW31</accession>
<dbReference type="RefSeq" id="WP_226093623.1">
    <property type="nucleotide sequence ID" value="NZ_CP162671.1"/>
</dbReference>
<dbReference type="AlphaFoldDB" id="A0AB39IW31"/>
<reference evidence="1" key="1">
    <citation type="submission" date="2024-07" db="EMBL/GenBank/DDBJ databases">
        <authorList>
            <person name="Pedron J."/>
        </authorList>
    </citation>
    <scope>NUCLEOTIDE SEQUENCE</scope>
    <source>
        <strain evidence="1">A003-S1-M15</strain>
        <plasmid evidence="1">unnamed</plasmid>
    </source>
</reference>
<evidence type="ECO:0008006" key="2">
    <source>
        <dbReference type="Google" id="ProtNLM"/>
    </source>
</evidence>
<geneLocation type="plasmid" evidence="1">
    <name>unnamed</name>
</geneLocation>
<proteinExistence type="predicted"/>
<name>A0AB39IW31_9GAMM</name>
<gene>
    <name evidence="1" type="ORF">LF929_021015</name>
</gene>